<accession>A0A6J4MHA5</accession>
<sequence length="31" mass="3297">NALMEGGQAECPAANFSDIEVLGNQVFVCRL</sequence>
<evidence type="ECO:0000313" key="1">
    <source>
        <dbReference type="EMBL" id="CAA9357906.1"/>
    </source>
</evidence>
<reference evidence="1" key="1">
    <citation type="submission" date="2020-02" db="EMBL/GenBank/DDBJ databases">
        <authorList>
            <person name="Meier V. D."/>
        </authorList>
    </citation>
    <scope>NUCLEOTIDE SEQUENCE</scope>
    <source>
        <strain evidence="1">AVDCRST_MAG93</strain>
    </source>
</reference>
<dbReference type="AlphaFoldDB" id="A0A6J4MHA5"/>
<proteinExistence type="predicted"/>
<organism evidence="1">
    <name type="scientific">uncultured Chloroflexia bacterium</name>
    <dbReference type="NCBI Taxonomy" id="1672391"/>
    <lineage>
        <taxon>Bacteria</taxon>
        <taxon>Bacillati</taxon>
        <taxon>Chloroflexota</taxon>
        <taxon>Chloroflexia</taxon>
        <taxon>environmental samples</taxon>
    </lineage>
</organism>
<protein>
    <submittedName>
        <fullName evidence="1">Uncharacterized protein</fullName>
    </submittedName>
</protein>
<dbReference type="EMBL" id="CADCTR010002520">
    <property type="protein sequence ID" value="CAA9357906.1"/>
    <property type="molecule type" value="Genomic_DNA"/>
</dbReference>
<name>A0A6J4MHA5_9CHLR</name>
<feature type="non-terminal residue" evidence="1">
    <location>
        <position position="1"/>
    </location>
</feature>
<gene>
    <name evidence="1" type="ORF">AVDCRST_MAG93-7470</name>
</gene>